<comment type="caution">
    <text evidence="1">The sequence shown here is derived from an EMBL/GenBank/DDBJ whole genome shotgun (WGS) entry which is preliminary data.</text>
</comment>
<dbReference type="EMBL" id="QNRJ01000011">
    <property type="protein sequence ID" value="RBP02904.1"/>
    <property type="molecule type" value="Genomic_DNA"/>
</dbReference>
<dbReference type="Proteomes" id="UP000252118">
    <property type="component" value="Unassembled WGS sequence"/>
</dbReference>
<accession>A0A366EKP3</accession>
<dbReference type="RefSeq" id="WP_113970260.1">
    <property type="nucleotide sequence ID" value="NZ_QNRJ01000011.1"/>
</dbReference>
<proteinExistence type="predicted"/>
<dbReference type="PROSITE" id="PS51257">
    <property type="entry name" value="PROKAR_LIPOPROTEIN"/>
    <property type="match status" value="1"/>
</dbReference>
<dbReference type="OrthoDB" id="2428465at2"/>
<reference evidence="1 2" key="1">
    <citation type="submission" date="2018-06" db="EMBL/GenBank/DDBJ databases">
        <title>Freshwater and sediment microbial communities from various areas in North America, analyzing microbe dynamics in response to fracking.</title>
        <authorList>
            <person name="Lamendella R."/>
        </authorList>
    </citation>
    <scope>NUCLEOTIDE SEQUENCE [LARGE SCALE GENOMIC DNA]</scope>
    <source>
        <strain evidence="1 2">97B</strain>
    </source>
</reference>
<protein>
    <recommendedName>
        <fullName evidence="3">Lipoprotein</fullName>
    </recommendedName>
</protein>
<evidence type="ECO:0000313" key="1">
    <source>
        <dbReference type="EMBL" id="RBP02904.1"/>
    </source>
</evidence>
<evidence type="ECO:0000313" key="2">
    <source>
        <dbReference type="Proteomes" id="UP000252118"/>
    </source>
</evidence>
<evidence type="ECO:0008006" key="3">
    <source>
        <dbReference type="Google" id="ProtNLM"/>
    </source>
</evidence>
<sequence length="89" mass="9992">MKKIGLIFASIFFCIVSGCQGIESVVTEEQAKSIVMEYHTKHKGEVEILSVKTEFNKYIITWENKDNCESGTDSVNKKGEIKNLVTSIC</sequence>
<organism evidence="1 2">
    <name type="scientific">Rossellomorea aquimaris</name>
    <dbReference type="NCBI Taxonomy" id="189382"/>
    <lineage>
        <taxon>Bacteria</taxon>
        <taxon>Bacillati</taxon>
        <taxon>Bacillota</taxon>
        <taxon>Bacilli</taxon>
        <taxon>Bacillales</taxon>
        <taxon>Bacillaceae</taxon>
        <taxon>Rossellomorea</taxon>
    </lineage>
</organism>
<gene>
    <name evidence="1" type="ORF">DET59_1111</name>
</gene>
<dbReference type="AlphaFoldDB" id="A0A366EKP3"/>
<name>A0A366EKP3_9BACI</name>